<protein>
    <submittedName>
        <fullName evidence="1">Uncharacterized protein</fullName>
    </submittedName>
</protein>
<reference evidence="1" key="1">
    <citation type="submission" date="2020-08" db="EMBL/GenBank/DDBJ databases">
        <title>Multicomponent nature underlies the extraordinary mechanical properties of spider dragline silk.</title>
        <authorList>
            <person name="Kono N."/>
            <person name="Nakamura H."/>
            <person name="Mori M."/>
            <person name="Yoshida Y."/>
            <person name="Ohtoshi R."/>
            <person name="Malay A.D."/>
            <person name="Moran D.A.P."/>
            <person name="Tomita M."/>
            <person name="Numata K."/>
            <person name="Arakawa K."/>
        </authorList>
    </citation>
    <scope>NUCLEOTIDE SEQUENCE</scope>
</reference>
<name>A0A8X6P9R0_NEPPI</name>
<comment type="caution">
    <text evidence="1">The sequence shown here is derived from an EMBL/GenBank/DDBJ whole genome shotgun (WGS) entry which is preliminary data.</text>
</comment>
<gene>
    <name evidence="1" type="ORF">NPIL_585991</name>
</gene>
<dbReference type="Proteomes" id="UP000887013">
    <property type="component" value="Unassembled WGS sequence"/>
</dbReference>
<dbReference type="EMBL" id="BMAW01017637">
    <property type="protein sequence ID" value="GFT54931.1"/>
    <property type="molecule type" value="Genomic_DNA"/>
</dbReference>
<evidence type="ECO:0000313" key="1">
    <source>
        <dbReference type="EMBL" id="GFT54931.1"/>
    </source>
</evidence>
<dbReference type="AlphaFoldDB" id="A0A8X6P9R0"/>
<accession>A0A8X6P9R0</accession>
<evidence type="ECO:0000313" key="2">
    <source>
        <dbReference type="Proteomes" id="UP000887013"/>
    </source>
</evidence>
<proteinExistence type="predicted"/>
<organism evidence="1 2">
    <name type="scientific">Nephila pilipes</name>
    <name type="common">Giant wood spider</name>
    <name type="synonym">Nephila maculata</name>
    <dbReference type="NCBI Taxonomy" id="299642"/>
    <lineage>
        <taxon>Eukaryota</taxon>
        <taxon>Metazoa</taxon>
        <taxon>Ecdysozoa</taxon>
        <taxon>Arthropoda</taxon>
        <taxon>Chelicerata</taxon>
        <taxon>Arachnida</taxon>
        <taxon>Araneae</taxon>
        <taxon>Araneomorphae</taxon>
        <taxon>Entelegynae</taxon>
        <taxon>Araneoidea</taxon>
        <taxon>Nephilidae</taxon>
        <taxon>Nephila</taxon>
    </lineage>
</organism>
<keyword evidence="2" id="KW-1185">Reference proteome</keyword>
<sequence>MTPLLLFLWNKMRVIQTIVGNSEHNGETLSRGSANENCLIEIVPPEPMSAIVSAFRSQRARWTLCSDGLNLGNLFCTIEEKEGSVKRWACKGGCVFVLLN</sequence>